<feature type="transmembrane region" description="Helical" evidence="2">
    <location>
        <begin position="42"/>
        <end position="61"/>
    </location>
</feature>
<evidence type="ECO:0000256" key="1">
    <source>
        <dbReference type="SAM" id="MobiDB-lite"/>
    </source>
</evidence>
<keyword evidence="4" id="KW-1185">Reference proteome</keyword>
<name>A0A5N5URF1_MYCPH</name>
<protein>
    <submittedName>
        <fullName evidence="3">Membrane protein</fullName>
    </submittedName>
</protein>
<proteinExistence type="predicted"/>
<feature type="compositionally biased region" description="Basic and acidic residues" evidence="1">
    <location>
        <begin position="218"/>
        <end position="232"/>
    </location>
</feature>
<dbReference type="Proteomes" id="UP000325690">
    <property type="component" value="Unassembled WGS sequence"/>
</dbReference>
<comment type="caution">
    <text evidence="3">The sequence shown here is derived from an EMBL/GenBank/DDBJ whole genome shotgun (WGS) entry which is preliminary data.</text>
</comment>
<gene>
    <name evidence="3" type="ORF">MPHL21000_26060</name>
</gene>
<evidence type="ECO:0000313" key="4">
    <source>
        <dbReference type="Proteomes" id="UP000325690"/>
    </source>
</evidence>
<feature type="transmembrane region" description="Helical" evidence="2">
    <location>
        <begin position="116"/>
        <end position="140"/>
    </location>
</feature>
<sequence>MPAVAGIAFAVLYGIALAAVPALPGIDQPGLEIVTHINAHATAMRTQALLLAFGSLALVVVMAHARDRLTGPYAFMFTIGSAAVLVEVTLATWFTGGLALHPAELGSGTARTLADVVTMFGPVLTAANIMVAVPILLAANDGRFPRWVGIAAAVFAVEQLLETITIIGPPGSFISPGGPMNHWLGGPLFIVFFLVLGVSLALPEDWSPRLARTAPAPAREEPAREEPAREDTENPDTETPDTEDPGDDGADEQTGGSDEPETPRG</sequence>
<feature type="transmembrane region" description="Helical" evidence="2">
    <location>
        <begin position="180"/>
        <end position="202"/>
    </location>
</feature>
<feature type="compositionally biased region" description="Acidic residues" evidence="1">
    <location>
        <begin position="233"/>
        <end position="251"/>
    </location>
</feature>
<feature type="transmembrane region" description="Helical" evidence="2">
    <location>
        <begin position="147"/>
        <end position="168"/>
    </location>
</feature>
<feature type="transmembrane region" description="Helical" evidence="2">
    <location>
        <begin position="73"/>
        <end position="96"/>
    </location>
</feature>
<evidence type="ECO:0000256" key="2">
    <source>
        <dbReference type="SAM" id="Phobius"/>
    </source>
</evidence>
<keyword evidence="2" id="KW-0812">Transmembrane</keyword>
<reference evidence="3 4" key="1">
    <citation type="submission" date="2012-10" db="EMBL/GenBank/DDBJ databases">
        <title>The draft sequence of the Mycobacterium pheli genome.</title>
        <authorList>
            <person name="Pettersson B.M.F."/>
            <person name="Das S."/>
            <person name="Dasgupta S."/>
            <person name="Bhattacharya A."/>
            <person name="Kirsebom L.A."/>
        </authorList>
    </citation>
    <scope>NUCLEOTIDE SEQUENCE [LARGE SCALE GENOMIC DNA]</scope>
    <source>
        <strain evidence="3 4">CCUG 21000</strain>
    </source>
</reference>
<evidence type="ECO:0000313" key="3">
    <source>
        <dbReference type="EMBL" id="KAB7751079.1"/>
    </source>
</evidence>
<organism evidence="3 4">
    <name type="scientific">Mycolicibacterium phlei DSM 43239 = CCUG 21000</name>
    <dbReference type="NCBI Taxonomy" id="1226750"/>
    <lineage>
        <taxon>Bacteria</taxon>
        <taxon>Bacillati</taxon>
        <taxon>Actinomycetota</taxon>
        <taxon>Actinomycetes</taxon>
        <taxon>Mycobacteriales</taxon>
        <taxon>Mycobacteriaceae</taxon>
        <taxon>Mycolicibacterium</taxon>
    </lineage>
</organism>
<accession>A0A5N5URF1</accession>
<keyword evidence="2" id="KW-1133">Transmembrane helix</keyword>
<keyword evidence="2" id="KW-0472">Membrane</keyword>
<feature type="region of interest" description="Disordered" evidence="1">
    <location>
        <begin position="212"/>
        <end position="265"/>
    </location>
</feature>
<dbReference type="EMBL" id="ANBP01000056">
    <property type="protein sequence ID" value="KAB7751079.1"/>
    <property type="molecule type" value="Genomic_DNA"/>
</dbReference>
<dbReference type="AlphaFoldDB" id="A0A5N5URF1"/>